<organism evidence="6 7">
    <name type="scientific">Coemansia thaxteri</name>
    <dbReference type="NCBI Taxonomy" id="2663907"/>
    <lineage>
        <taxon>Eukaryota</taxon>
        <taxon>Fungi</taxon>
        <taxon>Fungi incertae sedis</taxon>
        <taxon>Zoopagomycota</taxon>
        <taxon>Kickxellomycotina</taxon>
        <taxon>Kickxellomycetes</taxon>
        <taxon>Kickxellales</taxon>
        <taxon>Kickxellaceae</taxon>
        <taxon>Coemansia</taxon>
    </lineage>
</organism>
<dbReference type="GO" id="GO:0009249">
    <property type="term" value="P:protein lipoylation"/>
    <property type="evidence" value="ECO:0007669"/>
    <property type="project" value="InterPro"/>
</dbReference>
<dbReference type="InterPro" id="IPR045864">
    <property type="entry name" value="aa-tRNA-synth_II/BPL/LPL"/>
</dbReference>
<dbReference type="Proteomes" id="UP001150907">
    <property type="component" value="Unassembled WGS sequence"/>
</dbReference>
<evidence type="ECO:0000256" key="4">
    <source>
        <dbReference type="ARBA" id="ARBA00015925"/>
    </source>
</evidence>
<comment type="pathway">
    <text evidence="2">Protein modification; protein lipoylation via exogenous pathway; protein N(6)-(lipoyl)lysine from lipoate: step 2/2.</text>
</comment>
<comment type="caution">
    <text evidence="6">The sequence shown here is derived from an EMBL/GenBank/DDBJ whole genome shotgun (WGS) entry which is preliminary data.</text>
</comment>
<dbReference type="PANTHER" id="PTHR12561:SF3">
    <property type="entry name" value="LIPOYLTRANSFERASE 1, MITOCHONDRIAL"/>
    <property type="match status" value="1"/>
</dbReference>
<dbReference type="OrthoDB" id="201621at2759"/>
<evidence type="ECO:0000256" key="2">
    <source>
        <dbReference type="ARBA" id="ARBA00005085"/>
    </source>
</evidence>
<dbReference type="CDD" id="cd16443">
    <property type="entry name" value="LplA"/>
    <property type="match status" value="1"/>
</dbReference>
<accession>A0A9W8BHE8</accession>
<feature type="domain" description="BPL/LPL catalytic" evidence="5">
    <location>
        <begin position="49"/>
        <end position="233"/>
    </location>
</feature>
<comment type="function">
    <text evidence="1">Catalyzes both the ATP-dependent activation of exogenously supplied lipoate to lipoyl-AMP and the transfer of the activated lipoyl onto the lipoyl domains of lipoate-dependent enzymes.</text>
</comment>
<protein>
    <recommendedName>
        <fullName evidence="4">Putative lipoate-protein ligase A</fullName>
    </recommendedName>
</protein>
<dbReference type="EMBL" id="JANBQF010000232">
    <property type="protein sequence ID" value="KAJ2003297.1"/>
    <property type="molecule type" value="Genomic_DNA"/>
</dbReference>
<reference evidence="6" key="1">
    <citation type="submission" date="2022-07" db="EMBL/GenBank/DDBJ databases">
        <title>Phylogenomic reconstructions and comparative analyses of Kickxellomycotina fungi.</title>
        <authorList>
            <person name="Reynolds N.K."/>
            <person name="Stajich J.E."/>
            <person name="Barry K."/>
            <person name="Grigoriev I.V."/>
            <person name="Crous P."/>
            <person name="Smith M.E."/>
        </authorList>
    </citation>
    <scope>NUCLEOTIDE SEQUENCE</scope>
    <source>
        <strain evidence="6">IMI 214461</strain>
    </source>
</reference>
<evidence type="ECO:0000313" key="7">
    <source>
        <dbReference type="Proteomes" id="UP001150907"/>
    </source>
</evidence>
<sequence>MLGLLGCRRLARRALHEAAAPLKAHCFMAAGTDPYANLALEDWILRNSDPQSYVLYLWRNRPTIVVGRNQNPWKECDLGLMGGRGVALARRTSGGGAVYHDLGNSNYTVVMPRDAFTRDACAAMVARALQGEGIPASVTARHDVAVDGLKVSGSAFKLTKQRAFHHGTMLIDADLARLHGCLRSPARDAIEAKGVPSVPSRVVNLRDYSLGLDHQGFCDAVAREFAATFAPPADITVVDAEHDARFDAERQRLQTWAWLYGQTPEFSHRFHRCFAWATVFADVTARHGLITHASIDTSPSALQPPPAARRLFAAAAACLVGARYHPPDISDRLRSVRSSSPHAAELCGWLLANLSFAAES</sequence>
<dbReference type="Gene3D" id="3.30.930.10">
    <property type="entry name" value="Bira Bifunctional Protein, Domain 2"/>
    <property type="match status" value="1"/>
</dbReference>
<gene>
    <name evidence="6" type="ORF">H4R26_003148</name>
</gene>
<dbReference type="SUPFAM" id="SSF55681">
    <property type="entry name" value="Class II aaRS and biotin synthetases"/>
    <property type="match status" value="1"/>
</dbReference>
<dbReference type="Pfam" id="PF21948">
    <property type="entry name" value="LplA-B_cat"/>
    <property type="match status" value="1"/>
</dbReference>
<evidence type="ECO:0000313" key="6">
    <source>
        <dbReference type="EMBL" id="KAJ2003297.1"/>
    </source>
</evidence>
<dbReference type="PANTHER" id="PTHR12561">
    <property type="entry name" value="LIPOATE-PROTEIN LIGASE"/>
    <property type="match status" value="1"/>
</dbReference>
<comment type="similarity">
    <text evidence="3">Belongs to the LplA family.</text>
</comment>
<dbReference type="GO" id="GO:0005739">
    <property type="term" value="C:mitochondrion"/>
    <property type="evidence" value="ECO:0007669"/>
    <property type="project" value="TreeGrafter"/>
</dbReference>
<dbReference type="NCBIfam" id="TIGR00545">
    <property type="entry name" value="lipoyltrans"/>
    <property type="match status" value="1"/>
</dbReference>
<evidence type="ECO:0000256" key="1">
    <source>
        <dbReference type="ARBA" id="ARBA00003253"/>
    </source>
</evidence>
<dbReference type="AlphaFoldDB" id="A0A9W8BHE8"/>
<name>A0A9W8BHE8_9FUNG</name>
<evidence type="ECO:0000259" key="5">
    <source>
        <dbReference type="PROSITE" id="PS51733"/>
    </source>
</evidence>
<keyword evidence="7" id="KW-1185">Reference proteome</keyword>
<dbReference type="GO" id="GO:0017118">
    <property type="term" value="F:lipoyltransferase activity"/>
    <property type="evidence" value="ECO:0007669"/>
    <property type="project" value="TreeGrafter"/>
</dbReference>
<dbReference type="PROSITE" id="PS51733">
    <property type="entry name" value="BPL_LPL_CATALYTIC"/>
    <property type="match status" value="1"/>
</dbReference>
<dbReference type="InterPro" id="IPR004143">
    <property type="entry name" value="BPL_LPL_catalytic"/>
</dbReference>
<dbReference type="Gene3D" id="3.30.390.50">
    <property type="entry name" value="CO dehydrogenase flavoprotein, C-terminal domain"/>
    <property type="match status" value="1"/>
</dbReference>
<proteinExistence type="inferred from homology"/>
<evidence type="ECO:0000256" key="3">
    <source>
        <dbReference type="ARBA" id="ARBA00008242"/>
    </source>
</evidence>
<dbReference type="InterPro" id="IPR004562">
    <property type="entry name" value="LipoylTrfase_LipoateP_Ligase"/>
</dbReference>